<keyword evidence="3" id="KW-0547">Nucleotide-binding</keyword>
<gene>
    <name evidence="11" type="primary">LOC108667710</name>
</gene>
<dbReference type="PRINTS" id="PR01046">
    <property type="entry name" value="TRNASYNTHPRO"/>
</dbReference>
<organism evidence="10 11">
    <name type="scientific">Hyalella azteca</name>
    <name type="common">Amphipod</name>
    <dbReference type="NCBI Taxonomy" id="294128"/>
    <lineage>
        <taxon>Eukaryota</taxon>
        <taxon>Metazoa</taxon>
        <taxon>Ecdysozoa</taxon>
        <taxon>Arthropoda</taxon>
        <taxon>Crustacea</taxon>
        <taxon>Multicrustacea</taxon>
        <taxon>Malacostraca</taxon>
        <taxon>Eumalacostraca</taxon>
        <taxon>Peracarida</taxon>
        <taxon>Amphipoda</taxon>
        <taxon>Senticaudata</taxon>
        <taxon>Talitrida</taxon>
        <taxon>Talitroidea</taxon>
        <taxon>Hyalellidae</taxon>
        <taxon>Hyalella</taxon>
    </lineage>
</organism>
<dbReference type="OMA" id="EICGHQE"/>
<dbReference type="GO" id="GO:0005524">
    <property type="term" value="F:ATP binding"/>
    <property type="evidence" value="ECO:0007669"/>
    <property type="project" value="UniProtKB-KW"/>
</dbReference>
<dbReference type="GO" id="GO:0005739">
    <property type="term" value="C:mitochondrion"/>
    <property type="evidence" value="ECO:0007669"/>
    <property type="project" value="TreeGrafter"/>
</dbReference>
<dbReference type="Gene3D" id="3.40.50.800">
    <property type="entry name" value="Anticodon-binding domain"/>
    <property type="match status" value="1"/>
</dbReference>
<dbReference type="InterPro" id="IPR045864">
    <property type="entry name" value="aa-tRNA-synth_II/BPL/LPL"/>
</dbReference>
<comment type="catalytic activity">
    <reaction evidence="8">
        <text>tRNA(Pro) + L-proline + ATP = L-prolyl-tRNA(Pro) + AMP + diphosphate</text>
        <dbReference type="Rhea" id="RHEA:14305"/>
        <dbReference type="Rhea" id="RHEA-COMP:9700"/>
        <dbReference type="Rhea" id="RHEA-COMP:9702"/>
        <dbReference type="ChEBI" id="CHEBI:30616"/>
        <dbReference type="ChEBI" id="CHEBI:33019"/>
        <dbReference type="ChEBI" id="CHEBI:60039"/>
        <dbReference type="ChEBI" id="CHEBI:78442"/>
        <dbReference type="ChEBI" id="CHEBI:78532"/>
        <dbReference type="ChEBI" id="CHEBI:456215"/>
        <dbReference type="EC" id="6.1.1.15"/>
    </reaction>
</comment>
<dbReference type="GO" id="GO:0004827">
    <property type="term" value="F:proline-tRNA ligase activity"/>
    <property type="evidence" value="ECO:0007669"/>
    <property type="project" value="UniProtKB-EC"/>
</dbReference>
<evidence type="ECO:0000256" key="4">
    <source>
        <dbReference type="ARBA" id="ARBA00022840"/>
    </source>
</evidence>
<dbReference type="SUPFAM" id="SSF52954">
    <property type="entry name" value="Class II aaRS ABD-related"/>
    <property type="match status" value="1"/>
</dbReference>
<dbReference type="InterPro" id="IPR002316">
    <property type="entry name" value="Pro-tRNA-ligase_IIa"/>
</dbReference>
<dbReference type="EC" id="6.1.1.15" evidence="1"/>
<dbReference type="Proteomes" id="UP000694843">
    <property type="component" value="Unplaced"/>
</dbReference>
<protein>
    <recommendedName>
        <fullName evidence="1">proline--tRNA ligase</fullName>
        <ecNumber evidence="1">6.1.1.15</ecNumber>
    </recommendedName>
    <alternativeName>
        <fullName evidence="7">Prolyl-tRNA synthetase</fullName>
    </alternativeName>
</protein>
<dbReference type="SUPFAM" id="SSF55681">
    <property type="entry name" value="Class II aaRS and biotin synthetases"/>
    <property type="match status" value="1"/>
</dbReference>
<evidence type="ECO:0000256" key="5">
    <source>
        <dbReference type="ARBA" id="ARBA00022917"/>
    </source>
</evidence>
<proteinExistence type="predicted"/>
<evidence type="ECO:0000313" key="11">
    <source>
        <dbReference type="RefSeq" id="XP_018010253.1"/>
    </source>
</evidence>
<accession>A0A8B7N9W8</accession>
<dbReference type="GO" id="GO:0006433">
    <property type="term" value="P:prolyl-tRNA aminoacylation"/>
    <property type="evidence" value="ECO:0007669"/>
    <property type="project" value="InterPro"/>
</dbReference>
<dbReference type="InterPro" id="IPR033730">
    <property type="entry name" value="ProRS_core_prok"/>
</dbReference>
<evidence type="ECO:0000256" key="6">
    <source>
        <dbReference type="ARBA" id="ARBA00023146"/>
    </source>
</evidence>
<dbReference type="Pfam" id="PF00587">
    <property type="entry name" value="tRNA-synt_2b"/>
    <property type="match status" value="1"/>
</dbReference>
<dbReference type="GeneID" id="108667710"/>
<keyword evidence="6" id="KW-0030">Aminoacyl-tRNA synthetase</keyword>
<dbReference type="InterPro" id="IPR006195">
    <property type="entry name" value="aa-tRNA-synth_II"/>
</dbReference>
<sequence length="488" mass="54559">MQKMNMFMIQRAFSSFSISRVSRLHQPVSHGVSWSFSHINPTEDSISQLLVHEGFIQQCSSGLYAMLPLAQRALDKLCRIVEQEMEAINANKLLLPTLTSLELWQKSGRWRPTNPELMTMSDHHQKQYLLSPTHEEAICELLSHKEDTSLSKLPLLLYQISSKFRDEGRPCHGLLRAREFMMKDLYSFDCDEPSAAKTYDVVTTSYLRVLSRLGVPYIRVEGSCGDIGGSFSHEYHFESDAGQDILLRCSNCGHCASQDFLLETRGGIVGQQEAHIECPKCSSSHMDSIKGIEVGHTFLLGDKYSAPLKATFQYKQGVRRPLIMGCYGLGLSRLVQATVTRCSSQNSIVWPWVLAPYKLCIIGPKRGSKESAASVWVESLAVCLQQQVPALRGDVIIDDRDAFTIGNRVYAAKRAGYPLVVVVGKHALRDMPLFELIDNTAAFRSLQETSKTPLFGEGLSSKSGNLLTQLELLNYLGVLCNELDQIRS</sequence>
<dbReference type="InterPro" id="IPR002314">
    <property type="entry name" value="aa-tRNA-synt_IIb"/>
</dbReference>
<dbReference type="Gene3D" id="3.30.930.10">
    <property type="entry name" value="Bira Bifunctional Protein, Domain 2"/>
    <property type="match status" value="1"/>
</dbReference>
<dbReference type="KEGG" id="hazt:108667710"/>
<dbReference type="PANTHER" id="PTHR42753">
    <property type="entry name" value="MITOCHONDRIAL RIBOSOME PROTEIN L39/PROLYL-TRNA LIGASE FAMILY MEMBER"/>
    <property type="match status" value="1"/>
</dbReference>
<evidence type="ECO:0000313" key="10">
    <source>
        <dbReference type="Proteomes" id="UP000694843"/>
    </source>
</evidence>
<keyword evidence="5" id="KW-0648">Protein biosynthesis</keyword>
<dbReference type="OrthoDB" id="10267474at2759"/>
<dbReference type="AlphaFoldDB" id="A0A8B7N9W8"/>
<evidence type="ECO:0000256" key="1">
    <source>
        <dbReference type="ARBA" id="ARBA00012831"/>
    </source>
</evidence>
<dbReference type="RefSeq" id="XP_018010253.1">
    <property type="nucleotide sequence ID" value="XM_018154764.2"/>
</dbReference>
<evidence type="ECO:0000256" key="3">
    <source>
        <dbReference type="ARBA" id="ARBA00022741"/>
    </source>
</evidence>
<dbReference type="CTD" id="38331"/>
<name>A0A8B7N9W8_HYAAZ</name>
<keyword evidence="4" id="KW-0067">ATP-binding</keyword>
<dbReference type="InterPro" id="IPR050062">
    <property type="entry name" value="Pro-tRNA_synthetase"/>
</dbReference>
<dbReference type="PANTHER" id="PTHR42753:SF10">
    <property type="entry name" value="PROLINE--TRNA LIGASE, MITOCHONDRIAL-RELATED"/>
    <property type="match status" value="1"/>
</dbReference>
<reference evidence="11" key="1">
    <citation type="submission" date="2025-08" db="UniProtKB">
        <authorList>
            <consortium name="RefSeq"/>
        </authorList>
    </citation>
    <scope>IDENTIFICATION</scope>
    <source>
        <tissue evidence="11">Whole organism</tissue>
    </source>
</reference>
<evidence type="ECO:0000259" key="9">
    <source>
        <dbReference type="PROSITE" id="PS50862"/>
    </source>
</evidence>
<evidence type="ECO:0000256" key="2">
    <source>
        <dbReference type="ARBA" id="ARBA00022598"/>
    </source>
</evidence>
<feature type="domain" description="Aminoacyl-transfer RNA synthetases class-II family profile" evidence="9">
    <location>
        <begin position="76"/>
        <end position="351"/>
    </location>
</feature>
<keyword evidence="10" id="KW-1185">Reference proteome</keyword>
<dbReference type="CDD" id="cd00779">
    <property type="entry name" value="ProRS_core_prok"/>
    <property type="match status" value="1"/>
</dbReference>
<dbReference type="PROSITE" id="PS50862">
    <property type="entry name" value="AA_TRNA_LIGASE_II"/>
    <property type="match status" value="1"/>
</dbReference>
<evidence type="ECO:0000256" key="8">
    <source>
        <dbReference type="ARBA" id="ARBA00047671"/>
    </source>
</evidence>
<keyword evidence="2 11" id="KW-0436">Ligase</keyword>
<evidence type="ECO:0000256" key="7">
    <source>
        <dbReference type="ARBA" id="ARBA00029731"/>
    </source>
</evidence>
<dbReference type="InterPro" id="IPR036621">
    <property type="entry name" value="Anticodon-bd_dom_sf"/>
</dbReference>